<protein>
    <submittedName>
        <fullName evidence="2">Uncharacterized protein</fullName>
    </submittedName>
</protein>
<dbReference type="Proteomes" id="UP000515344">
    <property type="component" value="Chromosome"/>
</dbReference>
<feature type="region of interest" description="Disordered" evidence="1">
    <location>
        <begin position="39"/>
        <end position="77"/>
    </location>
</feature>
<gene>
    <name evidence="2" type="ORF">H4075_05735</name>
</gene>
<keyword evidence="3" id="KW-1185">Reference proteome</keyword>
<name>A0A7G5XJP7_9BACT</name>
<dbReference type="EMBL" id="CP060007">
    <property type="protein sequence ID" value="QNA45700.1"/>
    <property type="molecule type" value="Genomic_DNA"/>
</dbReference>
<proteinExistence type="predicted"/>
<dbReference type="RefSeq" id="WP_182804984.1">
    <property type="nucleotide sequence ID" value="NZ_CP060007.1"/>
</dbReference>
<accession>A0A7G5XJP7</accession>
<sequence length="77" mass="8790">MPIPSLKDKLIDKLREIEDPALLAEVSNLFELQEPETVYKTSSAQKKSIEEAKQQAKDGRVVDNEQSDKESDEWLSE</sequence>
<organism evidence="2 3">
    <name type="scientific">Lacibacter sediminis</name>
    <dbReference type="NCBI Taxonomy" id="2760713"/>
    <lineage>
        <taxon>Bacteria</taxon>
        <taxon>Pseudomonadati</taxon>
        <taxon>Bacteroidota</taxon>
        <taxon>Chitinophagia</taxon>
        <taxon>Chitinophagales</taxon>
        <taxon>Chitinophagaceae</taxon>
        <taxon>Lacibacter</taxon>
    </lineage>
</organism>
<reference evidence="3" key="1">
    <citation type="submission" date="2020-08" db="EMBL/GenBank/DDBJ databases">
        <title>Lacibacter sp. S13-6-6 genome sequencing.</title>
        <authorList>
            <person name="Jin L."/>
        </authorList>
    </citation>
    <scope>NUCLEOTIDE SEQUENCE [LARGE SCALE GENOMIC DNA]</scope>
    <source>
        <strain evidence="3">S13-6-6</strain>
    </source>
</reference>
<evidence type="ECO:0000256" key="1">
    <source>
        <dbReference type="SAM" id="MobiDB-lite"/>
    </source>
</evidence>
<feature type="compositionally biased region" description="Basic and acidic residues" evidence="1">
    <location>
        <begin position="47"/>
        <end position="69"/>
    </location>
</feature>
<evidence type="ECO:0000313" key="3">
    <source>
        <dbReference type="Proteomes" id="UP000515344"/>
    </source>
</evidence>
<dbReference type="KEGG" id="lacs:H4075_05735"/>
<dbReference type="AlphaFoldDB" id="A0A7G5XJP7"/>
<evidence type="ECO:0000313" key="2">
    <source>
        <dbReference type="EMBL" id="QNA45700.1"/>
    </source>
</evidence>